<organism evidence="2 3">
    <name type="scientific">Pseudoduganella buxea</name>
    <dbReference type="NCBI Taxonomy" id="1949069"/>
    <lineage>
        <taxon>Bacteria</taxon>
        <taxon>Pseudomonadati</taxon>
        <taxon>Pseudomonadota</taxon>
        <taxon>Betaproteobacteria</taxon>
        <taxon>Burkholderiales</taxon>
        <taxon>Oxalobacteraceae</taxon>
        <taxon>Telluria group</taxon>
        <taxon>Pseudoduganella</taxon>
    </lineage>
</organism>
<dbReference type="EMBL" id="WNKZ01000152">
    <property type="protein sequence ID" value="MTV56302.1"/>
    <property type="molecule type" value="Genomic_DNA"/>
</dbReference>
<dbReference type="Proteomes" id="UP000430634">
    <property type="component" value="Unassembled WGS sequence"/>
</dbReference>
<evidence type="ECO:0000313" key="2">
    <source>
        <dbReference type="EMBL" id="MTV56302.1"/>
    </source>
</evidence>
<protein>
    <recommendedName>
        <fullName evidence="1">Transposase InsH N-terminal domain-containing protein</fullName>
    </recommendedName>
</protein>
<dbReference type="PANTHER" id="PTHR35604">
    <property type="entry name" value="TRANSPOSASE INSH FOR INSERTION SEQUENCE ELEMENT IS5A-RELATED"/>
    <property type="match status" value="1"/>
</dbReference>
<name>A0A6I3T7F1_9BURK</name>
<evidence type="ECO:0000313" key="3">
    <source>
        <dbReference type="Proteomes" id="UP000430634"/>
    </source>
</evidence>
<feature type="domain" description="Transposase InsH N-terminal" evidence="1">
    <location>
        <begin position="23"/>
        <end position="99"/>
    </location>
</feature>
<sequence>MQHKRFANHRFLAGIGASHLCRALSSALLPYYPKCDGRGRPPVGLERMLRMCIAQQNFGLSHEGIEDSIYDSQEMRAFVGIGLTHESAPHTTTLFRFRSLLES</sequence>
<accession>A0A6I3T7F1</accession>
<dbReference type="OrthoDB" id="9774608at2"/>
<proteinExistence type="predicted"/>
<comment type="caution">
    <text evidence="2">The sequence shown here is derived from an EMBL/GenBank/DDBJ whole genome shotgun (WGS) entry which is preliminary data.</text>
</comment>
<dbReference type="AlphaFoldDB" id="A0A6I3T7F1"/>
<dbReference type="Pfam" id="PF05598">
    <property type="entry name" value="DUF772"/>
    <property type="match status" value="1"/>
</dbReference>
<dbReference type="PANTHER" id="PTHR35604:SF2">
    <property type="entry name" value="TRANSPOSASE INSH FOR INSERTION SEQUENCE ELEMENT IS5A-RELATED"/>
    <property type="match status" value="1"/>
</dbReference>
<dbReference type="InterPro" id="IPR008490">
    <property type="entry name" value="Transposase_InsH_N"/>
</dbReference>
<reference evidence="2 3" key="1">
    <citation type="submission" date="2019-11" db="EMBL/GenBank/DDBJ databases">
        <title>Type strains purchased from KCTC, JCM and DSMZ.</title>
        <authorList>
            <person name="Lu H."/>
        </authorList>
    </citation>
    <scope>NUCLEOTIDE SEQUENCE [LARGE SCALE GENOMIC DNA]</scope>
    <source>
        <strain evidence="2 3">KCTC 52429</strain>
    </source>
</reference>
<gene>
    <name evidence="2" type="ORF">GM672_26605</name>
</gene>
<evidence type="ECO:0000259" key="1">
    <source>
        <dbReference type="Pfam" id="PF05598"/>
    </source>
</evidence>